<name>A0A1E8GLF6_9LACT</name>
<keyword evidence="1" id="KW-1133">Transmembrane helix</keyword>
<reference evidence="3" key="1">
    <citation type="submission" date="2016-09" db="EMBL/GenBank/DDBJ databases">
        <title>Draft genome sequence of a novel species of the family Streptococcaceae isolated from flowers.</title>
        <authorList>
            <person name="Chuah L.-O."/>
            <person name="Yap K.-P."/>
            <person name="Thong K.L."/>
            <person name="Liong M.T."/>
            <person name="Ahmad R."/>
            <person name="Rusul G."/>
        </authorList>
    </citation>
    <scope>NUCLEOTIDE SEQUENCE [LARGE SCALE GENOMIC DNA]</scope>
    <source>
        <strain evidence="3">DF1</strain>
    </source>
</reference>
<dbReference type="AlphaFoldDB" id="A0A1E8GLF6"/>
<protein>
    <submittedName>
        <fullName evidence="2">Uncharacterized protein</fullName>
    </submittedName>
</protein>
<dbReference type="OrthoDB" id="2242477at2"/>
<keyword evidence="1" id="KW-0472">Membrane</keyword>
<evidence type="ECO:0000256" key="1">
    <source>
        <dbReference type="SAM" id="Phobius"/>
    </source>
</evidence>
<evidence type="ECO:0000313" key="2">
    <source>
        <dbReference type="EMBL" id="OFI49080.1"/>
    </source>
</evidence>
<dbReference type="Proteomes" id="UP000178622">
    <property type="component" value="Unassembled WGS sequence"/>
</dbReference>
<dbReference type="STRING" id="1859473.BG261_04185"/>
<keyword evidence="1" id="KW-0812">Transmembrane</keyword>
<gene>
    <name evidence="2" type="ORF">BG261_04185</name>
</gene>
<comment type="caution">
    <text evidence="2">The sequence shown here is derived from an EMBL/GenBank/DDBJ whole genome shotgun (WGS) entry which is preliminary data.</text>
</comment>
<accession>A0A1E8GLF6</accession>
<feature type="transmembrane region" description="Helical" evidence="1">
    <location>
        <begin position="43"/>
        <end position="68"/>
    </location>
</feature>
<dbReference type="RefSeq" id="WP_070792375.1">
    <property type="nucleotide sequence ID" value="NZ_MKIR01000021.1"/>
</dbReference>
<evidence type="ECO:0000313" key="3">
    <source>
        <dbReference type="Proteomes" id="UP000178622"/>
    </source>
</evidence>
<organism evidence="2 3">
    <name type="scientific">Floricoccus tropicus</name>
    <dbReference type="NCBI Taxonomy" id="1859473"/>
    <lineage>
        <taxon>Bacteria</taxon>
        <taxon>Bacillati</taxon>
        <taxon>Bacillota</taxon>
        <taxon>Bacilli</taxon>
        <taxon>Lactobacillales</taxon>
        <taxon>Streptococcaceae</taxon>
        <taxon>Floricoccus</taxon>
    </lineage>
</organism>
<dbReference type="EMBL" id="MKIR01000021">
    <property type="protein sequence ID" value="OFI49080.1"/>
    <property type="molecule type" value="Genomic_DNA"/>
</dbReference>
<keyword evidence="3" id="KW-1185">Reference proteome</keyword>
<sequence length="106" mass="12212">MMGSFTIINAIITIFSVWSVSFRDKKRKEYNNDERWKTVEQKAASIFSWYLLSIMILAFVATVLIDILKIRDGQLSYSEVASLIFTLTSVPIALYGLALKYYDSRI</sequence>
<feature type="transmembrane region" description="Helical" evidence="1">
    <location>
        <begin position="6"/>
        <end position="22"/>
    </location>
</feature>
<proteinExistence type="predicted"/>
<feature type="transmembrane region" description="Helical" evidence="1">
    <location>
        <begin position="80"/>
        <end position="102"/>
    </location>
</feature>